<gene>
    <name evidence="7" type="ORF">HD592_001800</name>
</gene>
<evidence type="ECO:0000259" key="6">
    <source>
        <dbReference type="Pfam" id="PF00294"/>
    </source>
</evidence>
<dbReference type="EC" id="2.7.1.4" evidence="7"/>
<dbReference type="GO" id="GO:0008865">
    <property type="term" value="F:fructokinase activity"/>
    <property type="evidence" value="ECO:0007669"/>
    <property type="project" value="UniProtKB-EC"/>
</dbReference>
<comment type="caution">
    <text evidence="7">The sequence shown here is derived from an EMBL/GenBank/DDBJ whole genome shotgun (WGS) entry which is preliminary data.</text>
</comment>
<organism evidence="7 8">
    <name type="scientific">Schaalia hyovaginalis</name>
    <dbReference type="NCBI Taxonomy" id="29316"/>
    <lineage>
        <taxon>Bacteria</taxon>
        <taxon>Bacillati</taxon>
        <taxon>Actinomycetota</taxon>
        <taxon>Actinomycetes</taxon>
        <taxon>Actinomycetales</taxon>
        <taxon>Actinomycetaceae</taxon>
        <taxon>Schaalia</taxon>
    </lineage>
</organism>
<evidence type="ECO:0000256" key="3">
    <source>
        <dbReference type="ARBA" id="ARBA00022741"/>
    </source>
</evidence>
<keyword evidence="5" id="KW-0067">ATP-binding</keyword>
<proteinExistence type="inferred from homology"/>
<evidence type="ECO:0000256" key="2">
    <source>
        <dbReference type="ARBA" id="ARBA00022679"/>
    </source>
</evidence>
<dbReference type="CDD" id="cd01167">
    <property type="entry name" value="bac_FRK"/>
    <property type="match status" value="1"/>
</dbReference>
<keyword evidence="4" id="KW-0418">Kinase</keyword>
<reference evidence="7" key="1">
    <citation type="submission" date="2020-08" db="EMBL/GenBank/DDBJ databases">
        <title>Sequencing the genomes of 1000 actinobacteria strains.</title>
        <authorList>
            <person name="Klenk H.-P."/>
        </authorList>
    </citation>
    <scope>NUCLEOTIDE SEQUENCE</scope>
    <source>
        <strain evidence="7">DSM 10695</strain>
    </source>
</reference>
<name>A0A923E5Y8_9ACTO</name>
<dbReference type="Proteomes" id="UP000617426">
    <property type="component" value="Unassembled WGS sequence"/>
</dbReference>
<keyword evidence="8" id="KW-1185">Reference proteome</keyword>
<evidence type="ECO:0000313" key="7">
    <source>
        <dbReference type="EMBL" id="MBB6335235.1"/>
    </source>
</evidence>
<sequence length="311" mass="32654">MDLATEPHILAIGEALIDIVTPASHPEDAKEIPGGSPANVAMTLGRLGRPVALSTWYADDPRGRVIEEHFSASKVVITPESKGATRTTTANALIDENGAASYTFDFDWNPTPPIPIAETALIVHAGSISAAVEPGATAVYEAMLAARPHALVTFDPNARPAVMGTPEAALPLVEKFVAAADVVKVSDEDIEWLTRGEDVESVIARWLALGPRLIIVTRGKKGGLAVSASGVRYEVTPEKVKVVDTVGAGDSFMGGILDAMWGLGLRGAPARDALAAIDRESVKTILDRASRVSDVTVSRAGANPPWADELD</sequence>
<dbReference type="PANTHER" id="PTHR43085:SF1">
    <property type="entry name" value="PSEUDOURIDINE KINASE-RELATED"/>
    <property type="match status" value="1"/>
</dbReference>
<feature type="domain" description="Carbohydrate kinase PfkB" evidence="6">
    <location>
        <begin position="8"/>
        <end position="305"/>
    </location>
</feature>
<dbReference type="InterPro" id="IPR029056">
    <property type="entry name" value="Ribokinase-like"/>
</dbReference>
<dbReference type="InterPro" id="IPR011611">
    <property type="entry name" value="PfkB_dom"/>
</dbReference>
<comment type="similarity">
    <text evidence="1">Belongs to the carbohydrate kinase PfkB family.</text>
</comment>
<accession>A0A923E5Y8</accession>
<keyword evidence="2 7" id="KW-0808">Transferase</keyword>
<protein>
    <submittedName>
        <fullName evidence="7">Fructokinase</fullName>
        <ecNumber evidence="7">2.7.1.4</ecNumber>
    </submittedName>
</protein>
<dbReference type="Gene3D" id="3.40.1190.20">
    <property type="match status" value="1"/>
</dbReference>
<evidence type="ECO:0000313" key="8">
    <source>
        <dbReference type="Proteomes" id="UP000617426"/>
    </source>
</evidence>
<dbReference type="PANTHER" id="PTHR43085">
    <property type="entry name" value="HEXOKINASE FAMILY MEMBER"/>
    <property type="match status" value="1"/>
</dbReference>
<keyword evidence="3" id="KW-0547">Nucleotide-binding</keyword>
<dbReference type="EMBL" id="JACHMK010000001">
    <property type="protein sequence ID" value="MBB6335235.1"/>
    <property type="molecule type" value="Genomic_DNA"/>
</dbReference>
<dbReference type="Pfam" id="PF00294">
    <property type="entry name" value="PfkB"/>
    <property type="match status" value="1"/>
</dbReference>
<evidence type="ECO:0000256" key="1">
    <source>
        <dbReference type="ARBA" id="ARBA00010688"/>
    </source>
</evidence>
<dbReference type="PROSITE" id="PS00584">
    <property type="entry name" value="PFKB_KINASES_2"/>
    <property type="match status" value="1"/>
</dbReference>
<dbReference type="AlphaFoldDB" id="A0A923E5Y8"/>
<evidence type="ECO:0000256" key="5">
    <source>
        <dbReference type="ARBA" id="ARBA00022840"/>
    </source>
</evidence>
<evidence type="ECO:0000256" key="4">
    <source>
        <dbReference type="ARBA" id="ARBA00022777"/>
    </source>
</evidence>
<dbReference type="RefSeq" id="WP_184453517.1">
    <property type="nucleotide sequence ID" value="NZ_JACHMK010000001.1"/>
</dbReference>
<dbReference type="InterPro" id="IPR002173">
    <property type="entry name" value="Carboh/pur_kinase_PfkB_CS"/>
</dbReference>
<dbReference type="GO" id="GO:0005524">
    <property type="term" value="F:ATP binding"/>
    <property type="evidence" value="ECO:0007669"/>
    <property type="project" value="UniProtKB-KW"/>
</dbReference>
<dbReference type="InterPro" id="IPR050306">
    <property type="entry name" value="PfkB_Carbo_kinase"/>
</dbReference>
<dbReference type="SUPFAM" id="SSF53613">
    <property type="entry name" value="Ribokinase-like"/>
    <property type="match status" value="1"/>
</dbReference>